<name>A0A3M8K9A3_9CORY</name>
<dbReference type="GO" id="GO:0009229">
    <property type="term" value="P:thiamine diphosphate biosynthetic process"/>
    <property type="evidence" value="ECO:0007669"/>
    <property type="project" value="UniProtKB-UniPathway"/>
</dbReference>
<dbReference type="GO" id="GO:0005829">
    <property type="term" value="C:cytosol"/>
    <property type="evidence" value="ECO:0007669"/>
    <property type="project" value="TreeGrafter"/>
</dbReference>
<dbReference type="InterPro" id="IPR004305">
    <property type="entry name" value="Thiaminase-2/PQQC"/>
</dbReference>
<keyword evidence="16" id="KW-0511">Multifunctional enzyme</keyword>
<evidence type="ECO:0000256" key="3">
    <source>
        <dbReference type="ARBA" id="ARBA00001946"/>
    </source>
</evidence>
<dbReference type="InterPro" id="IPR004399">
    <property type="entry name" value="HMP/HMP-P_kinase_dom"/>
</dbReference>
<dbReference type="GO" id="GO:0008902">
    <property type="term" value="F:hydroxymethylpyrimidine kinase activity"/>
    <property type="evidence" value="ECO:0007669"/>
    <property type="project" value="UniProtKB-EC"/>
</dbReference>
<dbReference type="PANTHER" id="PTHR20858:SF17">
    <property type="entry name" value="HYDROXYMETHYLPYRIMIDINE_PHOSPHOMETHYLPYRIMIDINE KINASE THI20-RELATED"/>
    <property type="match status" value="1"/>
</dbReference>
<evidence type="ECO:0000313" key="27">
    <source>
        <dbReference type="Proteomes" id="UP000266975"/>
    </source>
</evidence>
<dbReference type="AlphaFoldDB" id="A0A3M8K9A3"/>
<evidence type="ECO:0000313" key="26">
    <source>
        <dbReference type="EMBL" id="RNE49122.1"/>
    </source>
</evidence>
<dbReference type="InterPro" id="IPR013749">
    <property type="entry name" value="PM/HMP-P_kinase-1"/>
</dbReference>
<comment type="pathway">
    <text evidence="6">Cofactor biosynthesis; thiamine diphosphate biosynthesis; 4-amino-2-methyl-5-diphosphomethylpyrimidine from 5-amino-1-(5-phospho-D-ribosyl)imidazole: step 3/3.</text>
</comment>
<keyword evidence="14" id="KW-0067">ATP-binding</keyword>
<evidence type="ECO:0000256" key="8">
    <source>
        <dbReference type="ARBA" id="ARBA00012135"/>
    </source>
</evidence>
<evidence type="ECO:0000256" key="20">
    <source>
        <dbReference type="ARBA" id="ARBA00061283"/>
    </source>
</evidence>
<evidence type="ECO:0000256" key="21">
    <source>
        <dbReference type="ARBA" id="ARBA00061288"/>
    </source>
</evidence>
<dbReference type="InterPro" id="IPR016084">
    <property type="entry name" value="Haem_Oase-like_multi-hlx"/>
</dbReference>
<dbReference type="Pfam" id="PF08543">
    <property type="entry name" value="Phos_pyr_kin"/>
    <property type="match status" value="1"/>
</dbReference>
<evidence type="ECO:0000256" key="2">
    <source>
        <dbReference type="ARBA" id="ARBA00000565"/>
    </source>
</evidence>
<dbReference type="EC" id="2.7.1.49" evidence="8"/>
<evidence type="ECO:0000256" key="17">
    <source>
        <dbReference type="ARBA" id="ARBA00047334"/>
    </source>
</evidence>
<dbReference type="NCBIfam" id="TIGR00097">
    <property type="entry name" value="HMP-P_kinase"/>
    <property type="match status" value="1"/>
</dbReference>
<comment type="similarity">
    <text evidence="20">In the N-terminal section; belongs to the thiamine-phosphate synthase family.</text>
</comment>
<comment type="cofactor">
    <cofactor evidence="3">
        <name>Mg(2+)</name>
        <dbReference type="ChEBI" id="CHEBI:18420"/>
    </cofactor>
</comment>
<protein>
    <recommendedName>
        <fullName evidence="23">Thiamine biosynthesis multifunctional protein ThiED</fullName>
        <ecNumber evidence="9">2.5.1.3</ecNumber>
        <ecNumber evidence="8">2.7.1.49</ecNumber>
        <ecNumber evidence="10">2.7.4.7</ecNumber>
    </recommendedName>
</protein>
<comment type="similarity">
    <text evidence="21">In the central section; belongs to the ThiD family.</text>
</comment>
<proteinExistence type="inferred from homology"/>
<comment type="catalytic activity">
    <reaction evidence="18">
        <text>2-(2-carboxy-4-methylthiazol-5-yl)ethyl phosphate + 4-amino-2-methyl-5-(diphosphooxymethyl)pyrimidine + 2 H(+) = thiamine phosphate + CO2 + diphosphate</text>
        <dbReference type="Rhea" id="RHEA:47848"/>
        <dbReference type="ChEBI" id="CHEBI:15378"/>
        <dbReference type="ChEBI" id="CHEBI:16526"/>
        <dbReference type="ChEBI" id="CHEBI:33019"/>
        <dbReference type="ChEBI" id="CHEBI:37575"/>
        <dbReference type="ChEBI" id="CHEBI:57841"/>
        <dbReference type="ChEBI" id="CHEBI:62890"/>
        <dbReference type="EC" id="2.5.1.3"/>
    </reaction>
</comment>
<comment type="similarity">
    <text evidence="22">In the C-terminal section; belongs to the thiaminase-2 family.</text>
</comment>
<dbReference type="EC" id="2.5.1.3" evidence="9"/>
<evidence type="ECO:0000256" key="16">
    <source>
        <dbReference type="ARBA" id="ARBA00023268"/>
    </source>
</evidence>
<comment type="catalytic activity">
    <reaction evidence="1">
        <text>4-amino-5-hydroxymethyl-2-methylpyrimidine + ATP = 4-amino-2-methyl-5-(phosphooxymethyl)pyrimidine + ADP + H(+)</text>
        <dbReference type="Rhea" id="RHEA:23096"/>
        <dbReference type="ChEBI" id="CHEBI:15378"/>
        <dbReference type="ChEBI" id="CHEBI:16892"/>
        <dbReference type="ChEBI" id="CHEBI:30616"/>
        <dbReference type="ChEBI" id="CHEBI:58354"/>
        <dbReference type="ChEBI" id="CHEBI:456216"/>
        <dbReference type="EC" id="2.7.1.49"/>
    </reaction>
</comment>
<evidence type="ECO:0000256" key="23">
    <source>
        <dbReference type="ARBA" id="ARBA00067202"/>
    </source>
</evidence>
<dbReference type="GO" id="GO:0005524">
    <property type="term" value="F:ATP binding"/>
    <property type="evidence" value="ECO:0007669"/>
    <property type="project" value="UniProtKB-KW"/>
</dbReference>
<evidence type="ECO:0000256" key="9">
    <source>
        <dbReference type="ARBA" id="ARBA00012830"/>
    </source>
</evidence>
<evidence type="ECO:0000256" key="19">
    <source>
        <dbReference type="ARBA" id="ARBA00047883"/>
    </source>
</evidence>
<accession>A0A3M8K9A3</accession>
<evidence type="ECO:0000256" key="7">
    <source>
        <dbReference type="ARBA" id="ARBA00005165"/>
    </source>
</evidence>
<dbReference type="Pfam" id="PF03070">
    <property type="entry name" value="TENA_THI-4"/>
    <property type="match status" value="1"/>
</dbReference>
<dbReference type="Proteomes" id="UP000266975">
    <property type="component" value="Unassembled WGS sequence"/>
</dbReference>
<evidence type="ECO:0000256" key="22">
    <source>
        <dbReference type="ARBA" id="ARBA00061559"/>
    </source>
</evidence>
<evidence type="ECO:0000256" key="12">
    <source>
        <dbReference type="ARBA" id="ARBA00022741"/>
    </source>
</evidence>
<dbReference type="SUPFAM" id="SSF53613">
    <property type="entry name" value="Ribokinase-like"/>
    <property type="match status" value="1"/>
</dbReference>
<evidence type="ECO:0000256" key="6">
    <source>
        <dbReference type="ARBA" id="ARBA00004769"/>
    </source>
</evidence>
<dbReference type="EMBL" id="PTJO01000003">
    <property type="protein sequence ID" value="RNE49122.1"/>
    <property type="molecule type" value="Genomic_DNA"/>
</dbReference>
<dbReference type="Gene3D" id="1.20.910.10">
    <property type="entry name" value="Heme oxygenase-like"/>
    <property type="match status" value="1"/>
</dbReference>
<comment type="catalytic activity">
    <reaction evidence="17">
        <text>4-methyl-5-(2-phosphooxyethyl)-thiazole + 4-amino-2-methyl-5-(diphosphooxymethyl)pyrimidine + H(+) = thiamine phosphate + diphosphate</text>
        <dbReference type="Rhea" id="RHEA:22328"/>
        <dbReference type="ChEBI" id="CHEBI:15378"/>
        <dbReference type="ChEBI" id="CHEBI:33019"/>
        <dbReference type="ChEBI" id="CHEBI:37575"/>
        <dbReference type="ChEBI" id="CHEBI:57841"/>
        <dbReference type="ChEBI" id="CHEBI:58296"/>
        <dbReference type="EC" id="2.5.1.3"/>
    </reaction>
</comment>
<dbReference type="Gene3D" id="3.40.1190.20">
    <property type="match status" value="1"/>
</dbReference>
<gene>
    <name evidence="26" type="primary">thiD</name>
    <name evidence="26" type="ORF">C5L39_01660</name>
</gene>
<dbReference type="EC" id="2.7.4.7" evidence="10"/>
<dbReference type="CDD" id="cd01169">
    <property type="entry name" value="HMPP_kinase"/>
    <property type="match status" value="1"/>
</dbReference>
<reference evidence="26 27" key="1">
    <citation type="submission" date="2018-02" db="EMBL/GenBank/DDBJ databases">
        <title>Corynebacterium alimpuense sp. nov., a marine obligate actinomycete isolated from sediments of Valparaiso bay, Chile.</title>
        <authorList>
            <person name="Claverias F."/>
            <person name="Gonzales-Siles L."/>
            <person name="Salva-Serra F."/>
            <person name="Inganaes E."/>
            <person name="Molin K."/>
            <person name="Cumsille A."/>
            <person name="Undabarrena A."/>
            <person name="Couve E."/>
            <person name="Moore E.R.B."/>
            <person name="Gomila M."/>
            <person name="Camara B."/>
        </authorList>
    </citation>
    <scope>NUCLEOTIDE SEQUENCE [LARGE SCALE GENOMIC DNA]</scope>
    <source>
        <strain evidence="26 27">CCUG 69366</strain>
    </source>
</reference>
<evidence type="ECO:0000256" key="11">
    <source>
        <dbReference type="ARBA" id="ARBA00022679"/>
    </source>
</evidence>
<dbReference type="GO" id="GO:0009228">
    <property type="term" value="P:thiamine biosynthetic process"/>
    <property type="evidence" value="ECO:0007669"/>
    <property type="project" value="UniProtKB-KW"/>
</dbReference>
<evidence type="ECO:0000256" key="4">
    <source>
        <dbReference type="ARBA" id="ARBA00003814"/>
    </source>
</evidence>
<dbReference type="GO" id="GO:0008972">
    <property type="term" value="F:phosphomethylpyrimidine kinase activity"/>
    <property type="evidence" value="ECO:0007669"/>
    <property type="project" value="UniProtKB-EC"/>
</dbReference>
<evidence type="ECO:0000256" key="15">
    <source>
        <dbReference type="ARBA" id="ARBA00022977"/>
    </source>
</evidence>
<dbReference type="NCBIfam" id="NF011301">
    <property type="entry name" value="PRK14713.1"/>
    <property type="match status" value="1"/>
</dbReference>
<dbReference type="FunFam" id="3.40.1190.20:FF:000003">
    <property type="entry name" value="Phosphomethylpyrimidine kinase ThiD"/>
    <property type="match status" value="1"/>
</dbReference>
<comment type="catalytic activity">
    <reaction evidence="2">
        <text>4-amino-2-methyl-5-(phosphooxymethyl)pyrimidine + ATP = 4-amino-2-methyl-5-(diphosphooxymethyl)pyrimidine + ADP</text>
        <dbReference type="Rhea" id="RHEA:19893"/>
        <dbReference type="ChEBI" id="CHEBI:30616"/>
        <dbReference type="ChEBI" id="CHEBI:57841"/>
        <dbReference type="ChEBI" id="CHEBI:58354"/>
        <dbReference type="ChEBI" id="CHEBI:456216"/>
        <dbReference type="EC" id="2.7.4.7"/>
    </reaction>
</comment>
<dbReference type="OrthoDB" id="34166at2"/>
<feature type="domain" description="Pyridoxamine kinase/Phosphomethylpyrimidine kinase" evidence="25">
    <location>
        <begin position="12"/>
        <end position="259"/>
    </location>
</feature>
<evidence type="ECO:0000256" key="14">
    <source>
        <dbReference type="ARBA" id="ARBA00022840"/>
    </source>
</evidence>
<evidence type="ECO:0000259" key="24">
    <source>
        <dbReference type="Pfam" id="PF03070"/>
    </source>
</evidence>
<keyword evidence="15" id="KW-0784">Thiamine biosynthesis</keyword>
<dbReference type="InterPro" id="IPR029056">
    <property type="entry name" value="Ribokinase-like"/>
</dbReference>
<dbReference type="GO" id="GO:0004789">
    <property type="term" value="F:thiamine-phosphate diphosphorylase activity"/>
    <property type="evidence" value="ECO:0007669"/>
    <property type="project" value="UniProtKB-EC"/>
</dbReference>
<evidence type="ECO:0000259" key="25">
    <source>
        <dbReference type="Pfam" id="PF08543"/>
    </source>
</evidence>
<comment type="pathway">
    <text evidence="7">Cofactor biosynthesis; thiamine diphosphate biosynthesis; thiamine phosphate from 4-amino-2-methyl-5-diphosphomethylpyrimidine and 4-methyl-5-(2-phosphoethyl)-thiazole: step 1/1.</text>
</comment>
<evidence type="ECO:0000256" key="5">
    <source>
        <dbReference type="ARBA" id="ARBA00003848"/>
    </source>
</evidence>
<feature type="domain" description="Thiaminase-2/PQQC" evidence="24">
    <location>
        <begin position="312"/>
        <end position="504"/>
    </location>
</feature>
<keyword evidence="13 26" id="KW-0418">Kinase</keyword>
<comment type="function">
    <text evidence="5">Catalyzes the phosphorylation of hydroxymethylpyrimidine phosphate (HMP-P) to HMP-PP, and of HMP to HMP-P.</text>
</comment>
<keyword evidence="11" id="KW-0808">Transferase</keyword>
<evidence type="ECO:0000256" key="1">
    <source>
        <dbReference type="ARBA" id="ARBA00000151"/>
    </source>
</evidence>
<sequence length="508" mass="53805">MIPRVLSIAGTDPSGGAGIQADLKSISAAGGYGMCAITAVVSQNTLGVRSVFVPPREVLAEQLTAVFEDVSVDAVKIGMLGDLQTIEVVAQFLASYTPRSVVLDPVMVASSGDRLLDREAETAMRDLVPLVDVVTPNLWELAVLVGRDRALDQESALAQAKALAAESGTVVIVKGGHFSGPAADNAVVDPNGRVHLVPSPRVETVNTHGTGCSLSSALATCLGAGDSVEQALEWSTRWLYESIVHADELAVGSGNGPIDHGHRARRLAAAASTRPWGHLTTGKVSDVQAPTPVLAPAGPHTRLLWEATGGVWASIMGLPFIRGLGSGTLPETDFGFYLEQDARYLNRYARALALLAARAPDTESQVGWANGASGCITTEAALHREWLGDREVSSSGASPVTMAYTDFLVASAAVEDYVVAAAAVLPCYWLYAEIGMALLADDYPDHPYHQWLGTYSGSEFLDAAQAAIERVEKALEQASPPQRQAAMESYLTACIHEQEFFDQADRAW</sequence>
<dbReference type="UniPathway" id="UPA00060">
    <property type="reaction ID" value="UER00138"/>
</dbReference>
<dbReference type="SUPFAM" id="SSF48613">
    <property type="entry name" value="Heme oxygenase-like"/>
    <property type="match status" value="1"/>
</dbReference>
<keyword evidence="12" id="KW-0547">Nucleotide-binding</keyword>
<dbReference type="CDD" id="cd19365">
    <property type="entry name" value="TenA_C-like"/>
    <property type="match status" value="1"/>
</dbReference>
<dbReference type="PANTHER" id="PTHR20858">
    <property type="entry name" value="PHOSPHOMETHYLPYRIMIDINE KINASE"/>
    <property type="match status" value="1"/>
</dbReference>
<keyword evidence="27" id="KW-1185">Reference proteome</keyword>
<evidence type="ECO:0000256" key="18">
    <source>
        <dbReference type="ARBA" id="ARBA00047851"/>
    </source>
</evidence>
<evidence type="ECO:0000256" key="13">
    <source>
        <dbReference type="ARBA" id="ARBA00022777"/>
    </source>
</evidence>
<comment type="function">
    <text evidence="4">Condenses 4-methyl-5-(beta-hydroxyethyl)thiazole monophosphate (THZ-P) and 2-methyl-4-amino-5-hydroxymethyl pyrimidine pyrophosphate (HMP-PP) to form thiamine monophosphate (TMP).</text>
</comment>
<comment type="caution">
    <text evidence="26">The sequence shown here is derived from an EMBL/GenBank/DDBJ whole genome shotgun (WGS) entry which is preliminary data.</text>
</comment>
<evidence type="ECO:0000256" key="10">
    <source>
        <dbReference type="ARBA" id="ARBA00012963"/>
    </source>
</evidence>
<organism evidence="26 27">
    <name type="scientific">Corynebacterium alimapuense</name>
    <dbReference type="NCBI Taxonomy" id="1576874"/>
    <lineage>
        <taxon>Bacteria</taxon>
        <taxon>Bacillati</taxon>
        <taxon>Actinomycetota</taxon>
        <taxon>Actinomycetes</taxon>
        <taxon>Mycobacteriales</taxon>
        <taxon>Corynebacteriaceae</taxon>
        <taxon>Corynebacterium</taxon>
    </lineage>
</organism>
<comment type="catalytic activity">
    <reaction evidence="19">
        <text>2-[(2R,5Z)-2-carboxy-4-methylthiazol-5(2H)-ylidene]ethyl phosphate + 4-amino-2-methyl-5-(diphosphooxymethyl)pyrimidine + 2 H(+) = thiamine phosphate + CO2 + diphosphate</text>
        <dbReference type="Rhea" id="RHEA:47844"/>
        <dbReference type="ChEBI" id="CHEBI:15378"/>
        <dbReference type="ChEBI" id="CHEBI:16526"/>
        <dbReference type="ChEBI" id="CHEBI:33019"/>
        <dbReference type="ChEBI" id="CHEBI:37575"/>
        <dbReference type="ChEBI" id="CHEBI:57841"/>
        <dbReference type="ChEBI" id="CHEBI:62899"/>
        <dbReference type="EC" id="2.5.1.3"/>
    </reaction>
</comment>